<dbReference type="OrthoDB" id="419598at2759"/>
<dbReference type="InterPro" id="IPR036291">
    <property type="entry name" value="NAD(P)-bd_dom_sf"/>
</dbReference>
<sequence length="333" mass="37677">MSVFVLLVNNSFSAGANSNKRKMTGRLAIIGASGKLGFSTLNALLDHKLIPAENMVCTTSSDEGARKLESARKQGVEIRSANWDDHKSWNDALRGCEKVFLISSARTEKDFNDAPHGQGREADHFPAIEAARRAGVKHIYYTSLAFANPSLSRVMKAHERTEEYLKQSGLKYTLIREGLYNESWPLYFGHYDVKNDQRTEVVVGGDSKISWTSIPDLGLANAIILSDPSEEWEGRTFYLSQRKAHSLEEVAGMVSKGKNNQVSLKVVSREEHEKHHVEERGEPEPFIKWWSKTYDALRQNECEIQDPTLEELLETRDVKPKQMEQTVQEAFHP</sequence>
<gene>
    <name evidence="2" type="ORF">CBER1_11394</name>
</gene>
<name>A0A2S6CFU8_9PEZI</name>
<dbReference type="STRING" id="357750.A0A2S6CFU8"/>
<dbReference type="Gene3D" id="3.40.50.720">
    <property type="entry name" value="NAD(P)-binding Rossmann-like Domain"/>
    <property type="match status" value="1"/>
</dbReference>
<dbReference type="PANTHER" id="PTHR47129">
    <property type="entry name" value="QUINONE OXIDOREDUCTASE 2"/>
    <property type="match status" value="1"/>
</dbReference>
<accession>A0A2S6CFU8</accession>
<feature type="domain" description="NmrA-like" evidence="1">
    <location>
        <begin position="24"/>
        <end position="271"/>
    </location>
</feature>
<evidence type="ECO:0000259" key="1">
    <source>
        <dbReference type="Pfam" id="PF05368"/>
    </source>
</evidence>
<reference evidence="3" key="1">
    <citation type="journal article" date="2017" name="bioRxiv">
        <title>Conservation of a gene cluster reveals novel cercosporin biosynthetic mechanisms and extends production to the genus Colletotrichum.</title>
        <authorList>
            <person name="de Jonge R."/>
            <person name="Ebert M.K."/>
            <person name="Huitt-Roehl C.R."/>
            <person name="Pal P."/>
            <person name="Suttle J.C."/>
            <person name="Spanner R.E."/>
            <person name="Neubauer J.D."/>
            <person name="Jurick W.M.II."/>
            <person name="Stott K.A."/>
            <person name="Secor G.A."/>
            <person name="Thomma B.P.H.J."/>
            <person name="Van de Peer Y."/>
            <person name="Townsend C.A."/>
            <person name="Bolton M.D."/>
        </authorList>
    </citation>
    <scope>NUCLEOTIDE SEQUENCE [LARGE SCALE GENOMIC DNA]</scope>
    <source>
        <strain evidence="3">CBS538.71</strain>
    </source>
</reference>
<dbReference type="Gene3D" id="3.90.25.10">
    <property type="entry name" value="UDP-galactose 4-epimerase, domain 1"/>
    <property type="match status" value="1"/>
</dbReference>
<dbReference type="PANTHER" id="PTHR47129:SF1">
    <property type="entry name" value="NMRA-LIKE DOMAIN-CONTAINING PROTEIN"/>
    <property type="match status" value="1"/>
</dbReference>
<evidence type="ECO:0000313" key="3">
    <source>
        <dbReference type="Proteomes" id="UP000237631"/>
    </source>
</evidence>
<dbReference type="InterPro" id="IPR052718">
    <property type="entry name" value="NmrA-type_oxidoreductase"/>
</dbReference>
<protein>
    <recommendedName>
        <fullName evidence="1">NmrA-like domain-containing protein</fullName>
    </recommendedName>
</protein>
<evidence type="ECO:0000313" key="2">
    <source>
        <dbReference type="EMBL" id="PPJ58594.1"/>
    </source>
</evidence>
<dbReference type="Pfam" id="PF05368">
    <property type="entry name" value="NmrA"/>
    <property type="match status" value="1"/>
</dbReference>
<organism evidence="2 3">
    <name type="scientific">Cercospora berteroae</name>
    <dbReference type="NCBI Taxonomy" id="357750"/>
    <lineage>
        <taxon>Eukaryota</taxon>
        <taxon>Fungi</taxon>
        <taxon>Dikarya</taxon>
        <taxon>Ascomycota</taxon>
        <taxon>Pezizomycotina</taxon>
        <taxon>Dothideomycetes</taxon>
        <taxon>Dothideomycetidae</taxon>
        <taxon>Mycosphaerellales</taxon>
        <taxon>Mycosphaerellaceae</taxon>
        <taxon>Cercospora</taxon>
    </lineage>
</organism>
<dbReference type="Proteomes" id="UP000237631">
    <property type="component" value="Unassembled WGS sequence"/>
</dbReference>
<dbReference type="SUPFAM" id="SSF51735">
    <property type="entry name" value="NAD(P)-binding Rossmann-fold domains"/>
    <property type="match status" value="1"/>
</dbReference>
<proteinExistence type="predicted"/>
<dbReference type="InterPro" id="IPR008030">
    <property type="entry name" value="NmrA-like"/>
</dbReference>
<comment type="caution">
    <text evidence="2">The sequence shown here is derived from an EMBL/GenBank/DDBJ whole genome shotgun (WGS) entry which is preliminary data.</text>
</comment>
<dbReference type="EMBL" id="PNEN01000452">
    <property type="protein sequence ID" value="PPJ58594.1"/>
    <property type="molecule type" value="Genomic_DNA"/>
</dbReference>
<keyword evidence="3" id="KW-1185">Reference proteome</keyword>
<dbReference type="AlphaFoldDB" id="A0A2S6CFU8"/>